<dbReference type="EMBL" id="CP014841">
    <property type="protein sequence ID" value="AND67854.1"/>
    <property type="molecule type" value="Genomic_DNA"/>
</dbReference>
<reference evidence="1 2" key="1">
    <citation type="submission" date="2016-02" db="EMBL/GenBank/DDBJ databases">
        <title>Complete genome sequencing and analysis of ATSB10, Dyella thiooxydans isolated from rhizosphere soil of sunflower (Helianthus annuus L.).</title>
        <authorList>
            <person name="Lee Y."/>
            <person name="Hwangbo K."/>
            <person name="Chung H."/>
            <person name="Yoo J."/>
            <person name="Kim K.Y."/>
            <person name="Sa T.M."/>
            <person name="Um Y."/>
            <person name="Madhaiyan M."/>
        </authorList>
    </citation>
    <scope>NUCLEOTIDE SEQUENCE [LARGE SCALE GENOMIC DNA]</scope>
    <source>
        <strain evidence="1 2">ATSB10</strain>
    </source>
</reference>
<dbReference type="Proteomes" id="UP000077255">
    <property type="component" value="Chromosome"/>
</dbReference>
<accession>A0A160MXV7</accession>
<name>A0A160MXV7_9GAMM</name>
<evidence type="ECO:0000313" key="1">
    <source>
        <dbReference type="EMBL" id="AND67854.1"/>
    </source>
</evidence>
<protein>
    <submittedName>
        <fullName evidence="1">Uncharacterized protein</fullName>
    </submittedName>
</protein>
<dbReference type="KEGG" id="dtx:ATSB10_04000"/>
<sequence>MAAPRACWPTRQLPGIHSELTLVGGKIVYDSGLLTGKSRSGH</sequence>
<proteinExistence type="predicted"/>
<dbReference type="AlphaFoldDB" id="A0A160MXV7"/>
<evidence type="ECO:0000313" key="2">
    <source>
        <dbReference type="Proteomes" id="UP000077255"/>
    </source>
</evidence>
<organism evidence="1 2">
    <name type="scientific">Dyella thiooxydans</name>
    <dbReference type="NCBI Taxonomy" id="445710"/>
    <lineage>
        <taxon>Bacteria</taxon>
        <taxon>Pseudomonadati</taxon>
        <taxon>Pseudomonadota</taxon>
        <taxon>Gammaproteobacteria</taxon>
        <taxon>Lysobacterales</taxon>
        <taxon>Rhodanobacteraceae</taxon>
        <taxon>Dyella</taxon>
    </lineage>
</organism>
<dbReference type="PATRIC" id="fig|445710.3.peg.399"/>
<gene>
    <name evidence="1" type="ORF">ATSB10_04000</name>
</gene>
<keyword evidence="2" id="KW-1185">Reference proteome</keyword>